<organism evidence="1">
    <name type="scientific">Ziziphus jujuba</name>
    <name type="common">Chinese jujube</name>
    <name type="synonym">Ziziphus sativa</name>
    <dbReference type="NCBI Taxonomy" id="326968"/>
    <lineage>
        <taxon>Eukaryota</taxon>
        <taxon>Viridiplantae</taxon>
        <taxon>Streptophyta</taxon>
        <taxon>Embryophyta</taxon>
        <taxon>Tracheophyta</taxon>
        <taxon>Spermatophyta</taxon>
        <taxon>Magnoliopsida</taxon>
        <taxon>eudicotyledons</taxon>
        <taxon>Gunneridae</taxon>
        <taxon>Pentapetalae</taxon>
        <taxon>rosids</taxon>
        <taxon>fabids</taxon>
        <taxon>Rosales</taxon>
        <taxon>Rhamnaceae</taxon>
        <taxon>Paliureae</taxon>
        <taxon>Ziziphus</taxon>
    </lineage>
</organism>
<dbReference type="AlphaFoldDB" id="A0A6P4B2C4"/>
<dbReference type="RefSeq" id="XP_015902905.1">
    <property type="nucleotide sequence ID" value="XM_016047419.2"/>
</dbReference>
<protein>
    <submittedName>
        <fullName evidence="1">uncharacterized protein LOC107435791 isoform X4</fullName>
    </submittedName>
</protein>
<sequence length="102" mass="11247">MCWSLLPFCRYIGRPRKCWILQCLDVCLLQKVGHSLSWLVALRSLFGFKPLLLSMGKSTVHCGVAGNGSVLNHGKAKELNLVASAAKDVGLKCPVTFQRQTM</sequence>
<reference evidence="1" key="1">
    <citation type="submission" date="2022-04" db="UniProtKB">
        <authorList>
            <consortium name="RefSeq"/>
        </authorList>
    </citation>
    <scope>IDENTIFICATION</scope>
    <source>
        <tissue evidence="1">In vitro plantlets</tissue>
    </source>
</reference>
<evidence type="ECO:0000313" key="1">
    <source>
        <dbReference type="RefSeq" id="XP_015902905.1"/>
    </source>
</evidence>
<proteinExistence type="predicted"/>
<gene>
    <name evidence="1" type="primary">LOC107435791</name>
</gene>
<accession>A0A6P4B2C4</accession>
<name>A0A6P4B2C4_ZIZJJ</name>